<keyword evidence="2" id="KW-1185">Reference proteome</keyword>
<accession>A0ACB8ZMZ6</accession>
<name>A0ACB8ZMZ6_CICIN</name>
<reference evidence="2" key="1">
    <citation type="journal article" date="2022" name="Mol. Ecol. Resour.">
        <title>The genomes of chicory, endive, great burdock and yacon provide insights into Asteraceae palaeo-polyploidization history and plant inulin production.</title>
        <authorList>
            <person name="Fan W."/>
            <person name="Wang S."/>
            <person name="Wang H."/>
            <person name="Wang A."/>
            <person name="Jiang F."/>
            <person name="Liu H."/>
            <person name="Zhao H."/>
            <person name="Xu D."/>
            <person name="Zhang Y."/>
        </authorList>
    </citation>
    <scope>NUCLEOTIDE SEQUENCE [LARGE SCALE GENOMIC DNA]</scope>
    <source>
        <strain evidence="2">cv. Punajuju</strain>
    </source>
</reference>
<dbReference type="Proteomes" id="UP001055811">
    <property type="component" value="Linkage Group LG08"/>
</dbReference>
<dbReference type="EMBL" id="CM042016">
    <property type="protein sequence ID" value="KAI3698700.1"/>
    <property type="molecule type" value="Genomic_DNA"/>
</dbReference>
<evidence type="ECO:0000313" key="1">
    <source>
        <dbReference type="EMBL" id="KAI3698700.1"/>
    </source>
</evidence>
<evidence type="ECO:0000313" key="2">
    <source>
        <dbReference type="Proteomes" id="UP001055811"/>
    </source>
</evidence>
<reference evidence="1 2" key="2">
    <citation type="journal article" date="2022" name="Mol. Ecol. Resour.">
        <title>The genomes of chicory, endive, great burdock and yacon provide insights into Asteraceae paleo-polyploidization history and plant inulin production.</title>
        <authorList>
            <person name="Fan W."/>
            <person name="Wang S."/>
            <person name="Wang H."/>
            <person name="Wang A."/>
            <person name="Jiang F."/>
            <person name="Liu H."/>
            <person name="Zhao H."/>
            <person name="Xu D."/>
            <person name="Zhang Y."/>
        </authorList>
    </citation>
    <scope>NUCLEOTIDE SEQUENCE [LARGE SCALE GENOMIC DNA]</scope>
    <source>
        <strain evidence="2">cv. Punajuju</strain>
        <tissue evidence="1">Leaves</tissue>
    </source>
</reference>
<sequence length="94" mass="10235">MAGAAAVRLFLRCPVELSVCLETEKPFHAVTSSALMTSMLILSRRTCGWLPEAMTGISEISLLPLVHEKNAKKSGQFDKNMGIRDGLFLAEKGL</sequence>
<comment type="caution">
    <text evidence="1">The sequence shown here is derived from an EMBL/GenBank/DDBJ whole genome shotgun (WGS) entry which is preliminary data.</text>
</comment>
<protein>
    <submittedName>
        <fullName evidence="1">Uncharacterized protein</fullName>
    </submittedName>
</protein>
<organism evidence="1 2">
    <name type="scientific">Cichorium intybus</name>
    <name type="common">Chicory</name>
    <dbReference type="NCBI Taxonomy" id="13427"/>
    <lineage>
        <taxon>Eukaryota</taxon>
        <taxon>Viridiplantae</taxon>
        <taxon>Streptophyta</taxon>
        <taxon>Embryophyta</taxon>
        <taxon>Tracheophyta</taxon>
        <taxon>Spermatophyta</taxon>
        <taxon>Magnoliopsida</taxon>
        <taxon>eudicotyledons</taxon>
        <taxon>Gunneridae</taxon>
        <taxon>Pentapetalae</taxon>
        <taxon>asterids</taxon>
        <taxon>campanulids</taxon>
        <taxon>Asterales</taxon>
        <taxon>Asteraceae</taxon>
        <taxon>Cichorioideae</taxon>
        <taxon>Cichorieae</taxon>
        <taxon>Cichoriinae</taxon>
        <taxon>Cichorium</taxon>
    </lineage>
</organism>
<proteinExistence type="predicted"/>
<gene>
    <name evidence="1" type="ORF">L2E82_42438</name>
</gene>